<protein>
    <submittedName>
        <fullName evidence="1">Uncharacterized protein</fullName>
    </submittedName>
</protein>
<dbReference type="Proteomes" id="UP000799536">
    <property type="component" value="Unassembled WGS sequence"/>
</dbReference>
<keyword evidence="2" id="KW-1185">Reference proteome</keyword>
<reference evidence="1" key="1">
    <citation type="journal article" date="2020" name="Stud. Mycol.">
        <title>101 Dothideomycetes genomes: a test case for predicting lifestyles and emergence of pathogens.</title>
        <authorList>
            <person name="Haridas S."/>
            <person name="Albert R."/>
            <person name="Binder M."/>
            <person name="Bloem J."/>
            <person name="Labutti K."/>
            <person name="Salamov A."/>
            <person name="Andreopoulos B."/>
            <person name="Baker S."/>
            <person name="Barry K."/>
            <person name="Bills G."/>
            <person name="Bluhm B."/>
            <person name="Cannon C."/>
            <person name="Castanera R."/>
            <person name="Culley D."/>
            <person name="Daum C."/>
            <person name="Ezra D."/>
            <person name="Gonzalez J."/>
            <person name="Henrissat B."/>
            <person name="Kuo A."/>
            <person name="Liang C."/>
            <person name="Lipzen A."/>
            <person name="Lutzoni F."/>
            <person name="Magnuson J."/>
            <person name="Mondo S."/>
            <person name="Nolan M."/>
            <person name="Ohm R."/>
            <person name="Pangilinan J."/>
            <person name="Park H.-J."/>
            <person name="Ramirez L."/>
            <person name="Alfaro M."/>
            <person name="Sun H."/>
            <person name="Tritt A."/>
            <person name="Yoshinaga Y."/>
            <person name="Zwiers L.-H."/>
            <person name="Turgeon B."/>
            <person name="Goodwin S."/>
            <person name="Spatafora J."/>
            <person name="Crous P."/>
            <person name="Grigoriev I."/>
        </authorList>
    </citation>
    <scope>NUCLEOTIDE SEQUENCE</scope>
    <source>
        <strain evidence="1">ATCC 74209</strain>
    </source>
</reference>
<dbReference type="AlphaFoldDB" id="A0A9P4JW15"/>
<comment type="caution">
    <text evidence="1">The sequence shown here is derived from an EMBL/GenBank/DDBJ whole genome shotgun (WGS) entry which is preliminary data.</text>
</comment>
<accession>A0A9P4JW15</accession>
<evidence type="ECO:0000313" key="2">
    <source>
        <dbReference type="Proteomes" id="UP000799536"/>
    </source>
</evidence>
<evidence type="ECO:0000313" key="1">
    <source>
        <dbReference type="EMBL" id="KAF2203593.1"/>
    </source>
</evidence>
<proteinExistence type="predicted"/>
<sequence length="349" mass="39947">MVRRLRSSSNVSALSASSSEGLPFSVQESDFLEIWDWSAGFALYNQLVTTKLSHPGAADLSKSLVKIKKNLALHCDCRFVHGLPESVFDFALLWCPADAITTLKSDSEEPSWSWTAWDGPVNFPFDPTSCPDLKTLAKDEGPWFKSEIKRFDIGPQDAPYIIHRDRKDEKLRTQYPAFHHVPSKDVNSDWNILRFEAWSIKCETFSAEQLYYEDKVVPCSHLINDDDQQCGVIMDYHTSISKPSDFGPYSFVLLSRNIRREAATKTRKPKIPTMHPPGTPIWAEDHFVWDGEFADFDEDVFALGPWKMLNVMLVQWNREETEASRIAVGRIHEDAWEKCGPEMRKITLV</sequence>
<gene>
    <name evidence="1" type="ORF">GQ43DRAFT_256567</name>
</gene>
<dbReference type="OrthoDB" id="3830006at2759"/>
<name>A0A9P4JW15_9PLEO</name>
<dbReference type="EMBL" id="ML993899">
    <property type="protein sequence ID" value="KAF2203593.1"/>
    <property type="molecule type" value="Genomic_DNA"/>
</dbReference>
<organism evidence="1 2">
    <name type="scientific">Delitschia confertaspora ATCC 74209</name>
    <dbReference type="NCBI Taxonomy" id="1513339"/>
    <lineage>
        <taxon>Eukaryota</taxon>
        <taxon>Fungi</taxon>
        <taxon>Dikarya</taxon>
        <taxon>Ascomycota</taxon>
        <taxon>Pezizomycotina</taxon>
        <taxon>Dothideomycetes</taxon>
        <taxon>Pleosporomycetidae</taxon>
        <taxon>Pleosporales</taxon>
        <taxon>Delitschiaceae</taxon>
        <taxon>Delitschia</taxon>
    </lineage>
</organism>